<evidence type="ECO:0000313" key="3">
    <source>
        <dbReference type="EMBL" id="TCT01577.1"/>
    </source>
</evidence>
<name>A0A4R3LTD3_9HYPH</name>
<evidence type="ECO:0000256" key="1">
    <source>
        <dbReference type="SAM" id="Phobius"/>
    </source>
</evidence>
<feature type="chain" id="PRO_5020660414" evidence="2">
    <location>
        <begin position="24"/>
        <end position="203"/>
    </location>
</feature>
<dbReference type="RefSeq" id="WP_132035288.1">
    <property type="nucleotide sequence ID" value="NZ_SMAI01000018.1"/>
</dbReference>
<feature type="transmembrane region" description="Helical" evidence="1">
    <location>
        <begin position="39"/>
        <end position="63"/>
    </location>
</feature>
<dbReference type="Pfam" id="PF04955">
    <property type="entry name" value="HupE_UreJ"/>
    <property type="match status" value="1"/>
</dbReference>
<dbReference type="Proteomes" id="UP000294664">
    <property type="component" value="Unassembled WGS sequence"/>
</dbReference>
<evidence type="ECO:0000313" key="4">
    <source>
        <dbReference type="Proteomes" id="UP000294664"/>
    </source>
</evidence>
<dbReference type="AlphaFoldDB" id="A0A4R3LTD3"/>
<organism evidence="3 4">
    <name type="scientific">Aquabacter spiritensis</name>
    <dbReference type="NCBI Taxonomy" id="933073"/>
    <lineage>
        <taxon>Bacteria</taxon>
        <taxon>Pseudomonadati</taxon>
        <taxon>Pseudomonadota</taxon>
        <taxon>Alphaproteobacteria</taxon>
        <taxon>Hyphomicrobiales</taxon>
        <taxon>Xanthobacteraceae</taxon>
        <taxon>Aquabacter</taxon>
    </lineage>
</organism>
<comment type="caution">
    <text evidence="3">The sequence shown here is derived from an EMBL/GenBank/DDBJ whole genome shotgun (WGS) entry which is preliminary data.</text>
</comment>
<feature type="transmembrane region" description="Helical" evidence="1">
    <location>
        <begin position="119"/>
        <end position="137"/>
    </location>
</feature>
<gene>
    <name evidence="3" type="ORF">EDC64_11876</name>
</gene>
<feature type="transmembrane region" description="Helical" evidence="1">
    <location>
        <begin position="149"/>
        <end position="171"/>
    </location>
</feature>
<feature type="transmembrane region" description="Helical" evidence="1">
    <location>
        <begin position="70"/>
        <end position="89"/>
    </location>
</feature>
<reference evidence="3 4" key="1">
    <citation type="submission" date="2019-03" db="EMBL/GenBank/DDBJ databases">
        <title>Genomic Encyclopedia of Type Strains, Phase IV (KMG-IV): sequencing the most valuable type-strain genomes for metagenomic binning, comparative biology and taxonomic classification.</title>
        <authorList>
            <person name="Goeker M."/>
        </authorList>
    </citation>
    <scope>NUCLEOTIDE SEQUENCE [LARGE SCALE GENOMIC DNA]</scope>
    <source>
        <strain evidence="3 4">DSM 9035</strain>
    </source>
</reference>
<sequence length="203" mass="19744">MIRSRSVALALLSLAALAAPAHAHHMMDGELPGTFSQGLLSGLGHPVIGLDHLAFIVAAGLVAGAYGLSLALPVAFVGASMVGVLAHVAGVSLPGAELLVAASVLLIGVLLARGAALGTPVWAGLFAVAGLFHGYAYGESIFGAEATPLVAYLAGLFVIQSAIAVGVALAARGLAIAPLNARLAGAAVAGIGIAVLAGQILPG</sequence>
<feature type="transmembrane region" description="Helical" evidence="1">
    <location>
        <begin position="183"/>
        <end position="201"/>
    </location>
</feature>
<dbReference type="PIRSF" id="PIRSF016919">
    <property type="entry name" value="HupE_UreJ"/>
    <property type="match status" value="1"/>
</dbReference>
<proteinExistence type="predicted"/>
<keyword evidence="1" id="KW-0472">Membrane</keyword>
<keyword evidence="4" id="KW-1185">Reference proteome</keyword>
<dbReference type="OrthoDB" id="9808192at2"/>
<keyword evidence="1" id="KW-0812">Transmembrane</keyword>
<dbReference type="EMBL" id="SMAI01000018">
    <property type="protein sequence ID" value="TCT01577.1"/>
    <property type="molecule type" value="Genomic_DNA"/>
</dbReference>
<accession>A0A4R3LTD3</accession>
<feature type="transmembrane region" description="Helical" evidence="1">
    <location>
        <begin position="95"/>
        <end position="112"/>
    </location>
</feature>
<protein>
    <submittedName>
        <fullName evidence="3">Urease accessory protein</fullName>
    </submittedName>
</protein>
<keyword evidence="2" id="KW-0732">Signal</keyword>
<feature type="signal peptide" evidence="2">
    <location>
        <begin position="1"/>
        <end position="23"/>
    </location>
</feature>
<evidence type="ECO:0000256" key="2">
    <source>
        <dbReference type="SAM" id="SignalP"/>
    </source>
</evidence>
<dbReference type="InterPro" id="IPR007038">
    <property type="entry name" value="HupE_UreJ"/>
</dbReference>
<keyword evidence="1" id="KW-1133">Transmembrane helix</keyword>